<accession>A0A2P2LIX4</accession>
<dbReference type="EMBL" id="GGEC01037441">
    <property type="protein sequence ID" value="MBX17925.1"/>
    <property type="molecule type" value="Transcribed_RNA"/>
</dbReference>
<name>A0A2P2LIX4_RHIMU</name>
<reference evidence="1" key="1">
    <citation type="submission" date="2018-02" db="EMBL/GenBank/DDBJ databases">
        <title>Rhizophora mucronata_Transcriptome.</title>
        <authorList>
            <person name="Meera S.P."/>
            <person name="Sreeshan A."/>
            <person name="Augustine A."/>
        </authorList>
    </citation>
    <scope>NUCLEOTIDE SEQUENCE</scope>
    <source>
        <tissue evidence="1">Leaf</tissue>
    </source>
</reference>
<sequence length="31" mass="3418">MLSRDVAPSGQSNLPLLTYFSACWSTLLSRC</sequence>
<organism evidence="1">
    <name type="scientific">Rhizophora mucronata</name>
    <name type="common">Asiatic mangrove</name>
    <dbReference type="NCBI Taxonomy" id="61149"/>
    <lineage>
        <taxon>Eukaryota</taxon>
        <taxon>Viridiplantae</taxon>
        <taxon>Streptophyta</taxon>
        <taxon>Embryophyta</taxon>
        <taxon>Tracheophyta</taxon>
        <taxon>Spermatophyta</taxon>
        <taxon>Magnoliopsida</taxon>
        <taxon>eudicotyledons</taxon>
        <taxon>Gunneridae</taxon>
        <taxon>Pentapetalae</taxon>
        <taxon>rosids</taxon>
        <taxon>fabids</taxon>
        <taxon>Malpighiales</taxon>
        <taxon>Rhizophoraceae</taxon>
        <taxon>Rhizophora</taxon>
    </lineage>
</organism>
<proteinExistence type="predicted"/>
<protein>
    <submittedName>
        <fullName evidence="1">Uncharacterized protein</fullName>
    </submittedName>
</protein>
<dbReference type="AlphaFoldDB" id="A0A2P2LIX4"/>
<evidence type="ECO:0000313" key="1">
    <source>
        <dbReference type="EMBL" id="MBX17925.1"/>
    </source>
</evidence>